<evidence type="ECO:0000313" key="3">
    <source>
        <dbReference type="EMBL" id="KAK7696223.1"/>
    </source>
</evidence>
<dbReference type="CDD" id="cd14279">
    <property type="entry name" value="CUE"/>
    <property type="match status" value="1"/>
</dbReference>
<evidence type="ECO:0008006" key="5">
    <source>
        <dbReference type="Google" id="ProtNLM"/>
    </source>
</evidence>
<evidence type="ECO:0000256" key="1">
    <source>
        <dbReference type="SAM" id="MobiDB-lite"/>
    </source>
</evidence>
<feature type="compositionally biased region" description="Polar residues" evidence="1">
    <location>
        <begin position="166"/>
        <end position="185"/>
    </location>
</feature>
<keyword evidence="2" id="KW-1133">Transmembrane helix</keyword>
<sequence>MLVLRVLPYTAVLFNSVPSGPIAILFAIIHQYIRLVPEAYHFKIFGVGMSDKIWVYALAAQVVISHFPSTAILAALGLFSGSLYRSDLLQLKGWRIPHRSVVFAQTWVAPSLGDGRPVRRTNRVLPEQRPNAAEALSLIDEAITTARTPRTRTRPSTRRTGPPVVTDTSTQETPSDVESEPQNGTGMVRQWMSELTGAARPSSTAQGTVRVPGDEEIQILTGMFPDVARDVILGVLQRSPSIEAAAETLLTSQRS</sequence>
<comment type="caution">
    <text evidence="3">The sequence shown here is derived from an EMBL/GenBank/DDBJ whole genome shotgun (WGS) entry which is preliminary data.</text>
</comment>
<reference evidence="3 4" key="1">
    <citation type="submission" date="2022-09" db="EMBL/GenBank/DDBJ databases">
        <authorList>
            <person name="Palmer J.M."/>
        </authorList>
    </citation>
    <scope>NUCLEOTIDE SEQUENCE [LARGE SCALE GENOMIC DNA]</scope>
    <source>
        <strain evidence="3 4">DSM 7382</strain>
    </source>
</reference>
<accession>A0AAW0GRM5</accession>
<keyword evidence="4" id="KW-1185">Reference proteome</keyword>
<evidence type="ECO:0000313" key="4">
    <source>
        <dbReference type="Proteomes" id="UP001385951"/>
    </source>
</evidence>
<dbReference type="Proteomes" id="UP001385951">
    <property type="component" value="Unassembled WGS sequence"/>
</dbReference>
<organism evidence="3 4">
    <name type="scientific">Cerrena zonata</name>
    <dbReference type="NCBI Taxonomy" id="2478898"/>
    <lineage>
        <taxon>Eukaryota</taxon>
        <taxon>Fungi</taxon>
        <taxon>Dikarya</taxon>
        <taxon>Basidiomycota</taxon>
        <taxon>Agaricomycotina</taxon>
        <taxon>Agaricomycetes</taxon>
        <taxon>Polyporales</taxon>
        <taxon>Cerrenaceae</taxon>
        <taxon>Cerrena</taxon>
    </lineage>
</organism>
<proteinExistence type="predicted"/>
<name>A0AAW0GRM5_9APHY</name>
<feature type="region of interest" description="Disordered" evidence="1">
    <location>
        <begin position="136"/>
        <end position="185"/>
    </location>
</feature>
<dbReference type="AlphaFoldDB" id="A0AAW0GRM5"/>
<protein>
    <recommendedName>
        <fullName evidence="5">CUE domain-containing protein</fullName>
    </recommendedName>
</protein>
<feature type="transmembrane region" description="Helical" evidence="2">
    <location>
        <begin position="53"/>
        <end position="79"/>
    </location>
</feature>
<dbReference type="EMBL" id="JASBNA010000001">
    <property type="protein sequence ID" value="KAK7696223.1"/>
    <property type="molecule type" value="Genomic_DNA"/>
</dbReference>
<feature type="transmembrane region" description="Helical" evidence="2">
    <location>
        <begin position="12"/>
        <end position="33"/>
    </location>
</feature>
<gene>
    <name evidence="3" type="ORF">QCA50_000876</name>
</gene>
<evidence type="ECO:0000256" key="2">
    <source>
        <dbReference type="SAM" id="Phobius"/>
    </source>
</evidence>
<keyword evidence="2" id="KW-0812">Transmembrane</keyword>
<keyword evidence="2" id="KW-0472">Membrane</keyword>